<dbReference type="RefSeq" id="WP_051594702.1">
    <property type="nucleotide sequence ID" value="NZ_AWFA01000009.1"/>
</dbReference>
<dbReference type="OrthoDB" id="9805730at2"/>
<dbReference type="GO" id="GO:0003700">
    <property type="term" value="F:DNA-binding transcription factor activity"/>
    <property type="evidence" value="ECO:0007669"/>
    <property type="project" value="InterPro"/>
</dbReference>
<name>A0A062U169_9PROT</name>
<proteinExistence type="predicted"/>
<dbReference type="GO" id="GO:0000976">
    <property type="term" value="F:transcription cis-regulatory region binding"/>
    <property type="evidence" value="ECO:0007669"/>
    <property type="project" value="TreeGrafter"/>
</dbReference>
<keyword evidence="2" id="KW-1185">Reference proteome</keyword>
<dbReference type="Proteomes" id="UP000249123">
    <property type="component" value="Unassembled WGS sequence"/>
</dbReference>
<dbReference type="SUPFAM" id="SSF46689">
    <property type="entry name" value="Homeodomain-like"/>
    <property type="match status" value="1"/>
</dbReference>
<dbReference type="Pfam" id="PF12625">
    <property type="entry name" value="Arabinose_bd"/>
    <property type="match status" value="1"/>
</dbReference>
<reference evidence="1 2" key="1">
    <citation type="submission" date="2013-04" db="EMBL/GenBank/DDBJ databases">
        <title>Hyphomonas sp. T24B3 Genome Sequencing.</title>
        <authorList>
            <person name="Lai Q."/>
            <person name="Shao Z."/>
        </authorList>
    </citation>
    <scope>NUCLEOTIDE SEQUENCE [LARGE SCALE GENOMIC DNA]</scope>
    <source>
        <strain evidence="1 2">T24B3</strain>
    </source>
</reference>
<dbReference type="PROSITE" id="PS01124">
    <property type="entry name" value="HTH_ARAC_FAMILY_2"/>
    <property type="match status" value="1"/>
</dbReference>
<evidence type="ECO:0000313" key="2">
    <source>
        <dbReference type="Proteomes" id="UP000249123"/>
    </source>
</evidence>
<dbReference type="PANTHER" id="PTHR47894">
    <property type="entry name" value="HTH-TYPE TRANSCRIPTIONAL REGULATOR GADX"/>
    <property type="match status" value="1"/>
</dbReference>
<dbReference type="PANTHER" id="PTHR47894:SF1">
    <property type="entry name" value="HTH-TYPE TRANSCRIPTIONAL REGULATOR VQSM"/>
    <property type="match status" value="1"/>
</dbReference>
<dbReference type="SMART" id="SM00342">
    <property type="entry name" value="HTH_ARAC"/>
    <property type="match status" value="1"/>
</dbReference>
<dbReference type="InterPro" id="IPR032687">
    <property type="entry name" value="AraC-type_N"/>
</dbReference>
<dbReference type="EMBL" id="AWFB01000009">
    <property type="protein sequence ID" value="RAN34689.1"/>
    <property type="molecule type" value="Genomic_DNA"/>
</dbReference>
<accession>A0A062U169</accession>
<dbReference type="InterPro" id="IPR009057">
    <property type="entry name" value="Homeodomain-like_sf"/>
</dbReference>
<dbReference type="STRING" id="1280941.HY2_10000"/>
<protein>
    <submittedName>
        <fullName evidence="1">Uncharacterized protein</fullName>
    </submittedName>
</protein>
<dbReference type="AlphaFoldDB" id="A0A062U169"/>
<comment type="caution">
    <text evidence="1">The sequence shown here is derived from an EMBL/GenBank/DDBJ whole genome shotgun (WGS) entry which is preliminary data.</text>
</comment>
<dbReference type="Gene3D" id="1.10.10.60">
    <property type="entry name" value="Homeodomain-like"/>
    <property type="match status" value="1"/>
</dbReference>
<gene>
    <name evidence="1" type="ORF">HY3_10290</name>
</gene>
<dbReference type="InterPro" id="IPR018060">
    <property type="entry name" value="HTH_AraC"/>
</dbReference>
<dbReference type="eggNOG" id="COG2207">
    <property type="taxonomic scope" value="Bacteria"/>
</dbReference>
<organism evidence="1 2">
    <name type="scientific">Hyphomonas pacifica</name>
    <dbReference type="NCBI Taxonomy" id="1280941"/>
    <lineage>
        <taxon>Bacteria</taxon>
        <taxon>Pseudomonadati</taxon>
        <taxon>Pseudomonadota</taxon>
        <taxon>Alphaproteobacteria</taxon>
        <taxon>Hyphomonadales</taxon>
        <taxon>Hyphomonadaceae</taxon>
        <taxon>Hyphomonas</taxon>
    </lineage>
</organism>
<dbReference type="GO" id="GO:0005829">
    <property type="term" value="C:cytosol"/>
    <property type="evidence" value="ECO:0007669"/>
    <property type="project" value="TreeGrafter"/>
</dbReference>
<sequence>MAQELNQAYFELHQIEPILSWAEKSGVDIDAILARLGINAAGRTNQPQTRVRIVDYYRIQREIARLMDDLTAQLSERKLLYQTGPFVVTQMRSAVTLMDAIRSLASHFNMMHGGNYNNIRQNETTLTLVVDDASFPYRFRDDSALTHFIGDALLIKTQCLLESISNGTAGRALKRVVLKRDRQESGKEHLRFWQVPISYGHSAYELVYDIDVACKPITPASDVDLTTDGLFDRVIQYLEQLSPTVDTRSYTARTEDLIADGYETQQAAASQLGISVATYRRRLSEENTSFRDILQESRARRAGRMLAQGESVAQVSEKLGYSDVRAFTRAFKKSRGLSPAAFMKKSDQPVTAK</sequence>
<dbReference type="Pfam" id="PF12833">
    <property type="entry name" value="HTH_18"/>
    <property type="match status" value="1"/>
</dbReference>
<evidence type="ECO:0000313" key="1">
    <source>
        <dbReference type="EMBL" id="RAN34689.1"/>
    </source>
</evidence>